<gene>
    <name evidence="2" type="ORF">TIFTF001_003140</name>
</gene>
<evidence type="ECO:0000313" key="2">
    <source>
        <dbReference type="EMBL" id="GMN31186.1"/>
    </source>
</evidence>
<reference evidence="2" key="1">
    <citation type="submission" date="2023-07" db="EMBL/GenBank/DDBJ databases">
        <title>draft genome sequence of fig (Ficus carica).</title>
        <authorList>
            <person name="Takahashi T."/>
            <person name="Nishimura K."/>
        </authorList>
    </citation>
    <scope>NUCLEOTIDE SEQUENCE</scope>
</reference>
<feature type="region of interest" description="Disordered" evidence="1">
    <location>
        <begin position="68"/>
        <end position="95"/>
    </location>
</feature>
<feature type="compositionally biased region" description="Basic and acidic residues" evidence="1">
    <location>
        <begin position="83"/>
        <end position="95"/>
    </location>
</feature>
<comment type="caution">
    <text evidence="2">The sequence shown here is derived from an EMBL/GenBank/DDBJ whole genome shotgun (WGS) entry which is preliminary data.</text>
</comment>
<dbReference type="AlphaFoldDB" id="A0AA87ZR59"/>
<organism evidence="2 3">
    <name type="scientific">Ficus carica</name>
    <name type="common">Common fig</name>
    <dbReference type="NCBI Taxonomy" id="3494"/>
    <lineage>
        <taxon>Eukaryota</taxon>
        <taxon>Viridiplantae</taxon>
        <taxon>Streptophyta</taxon>
        <taxon>Embryophyta</taxon>
        <taxon>Tracheophyta</taxon>
        <taxon>Spermatophyta</taxon>
        <taxon>Magnoliopsida</taxon>
        <taxon>eudicotyledons</taxon>
        <taxon>Gunneridae</taxon>
        <taxon>Pentapetalae</taxon>
        <taxon>rosids</taxon>
        <taxon>fabids</taxon>
        <taxon>Rosales</taxon>
        <taxon>Moraceae</taxon>
        <taxon>Ficeae</taxon>
        <taxon>Ficus</taxon>
    </lineage>
</organism>
<protein>
    <submittedName>
        <fullName evidence="2">Uncharacterized protein</fullName>
    </submittedName>
</protein>
<name>A0AA87ZR59_FICCA</name>
<dbReference type="EMBL" id="BTGU01000003">
    <property type="protein sequence ID" value="GMN31186.1"/>
    <property type="molecule type" value="Genomic_DNA"/>
</dbReference>
<dbReference type="Proteomes" id="UP001187192">
    <property type="component" value="Unassembled WGS sequence"/>
</dbReference>
<evidence type="ECO:0000256" key="1">
    <source>
        <dbReference type="SAM" id="MobiDB-lite"/>
    </source>
</evidence>
<evidence type="ECO:0000313" key="3">
    <source>
        <dbReference type="Proteomes" id="UP001187192"/>
    </source>
</evidence>
<accession>A0AA87ZR59</accession>
<keyword evidence="3" id="KW-1185">Reference proteome</keyword>
<proteinExistence type="predicted"/>
<sequence length="95" mass="11222">MKNHDLRVARIATTGRQKSHLRDCENRELISSSASQDWTNDEIVTIGQMTRFRRSPLPPSRFLELMNKKTTSAKAFPHRRWRRPDTEKMPETEKN</sequence>